<keyword evidence="2" id="KW-0472">Membrane</keyword>
<proteinExistence type="predicted"/>
<evidence type="ECO:0000313" key="3">
    <source>
        <dbReference type="EMBL" id="AMB99094.1"/>
    </source>
</evidence>
<dbReference type="AlphaFoldDB" id="A0A0X8FL57"/>
<keyword evidence="4" id="KW-1185">Reference proteome</keyword>
<dbReference type="EMBL" id="CP014163">
    <property type="protein sequence ID" value="AMB99094.1"/>
    <property type="molecule type" value="Genomic_DNA"/>
</dbReference>
<accession>A0A0X8FL57</accession>
<feature type="transmembrane region" description="Helical" evidence="2">
    <location>
        <begin position="143"/>
        <end position="160"/>
    </location>
</feature>
<feature type="transmembrane region" description="Helical" evidence="2">
    <location>
        <begin position="221"/>
        <end position="238"/>
    </location>
</feature>
<reference evidence="3 4" key="1">
    <citation type="journal article" date="2016" name="Genome Announc.">
        <title>Complete Genome Sequences of Aerococcus christensenii CCUG 28831T, Aerococcus sanguinicola CCUG 43001T, Aerococcus urinae CCUG 36881T, Aerococcus urinaeequi CCUG 28094T, Aerococcus urinaehominis CCUG 42038 BT, and Aerococcus viridans CCUG 4311T.</title>
        <authorList>
            <person name="Carkaci D."/>
            <person name="Dargis R."/>
            <person name="Nielsen X.C."/>
            <person name="Skovgaard O."/>
            <person name="Fuursted K."/>
            <person name="Christensen J.J."/>
        </authorList>
    </citation>
    <scope>NUCLEOTIDE SEQUENCE [LARGE SCALE GENOMIC DNA]</scope>
    <source>
        <strain evidence="3 4">CCUG42038B</strain>
    </source>
</reference>
<dbReference type="KEGG" id="auh:AWM75_03345"/>
<reference evidence="4" key="2">
    <citation type="submission" date="2016-01" db="EMBL/GenBank/DDBJ databases">
        <title>Six Aerococcus type strain genome sequencing and assembly using PacBio and Illumina Hiseq.</title>
        <authorList>
            <person name="Carkaci D."/>
            <person name="Dargis R."/>
            <person name="Nielsen X.C."/>
            <person name="Skovgaard O."/>
            <person name="Fuursted K."/>
            <person name="Christensen J.J."/>
        </authorList>
    </citation>
    <scope>NUCLEOTIDE SEQUENCE [LARGE SCALE GENOMIC DNA]</scope>
    <source>
        <strain evidence="4">CCUG42038B</strain>
    </source>
</reference>
<sequence>MKEKYCFNCGQSLPQAAKFCPSCGIEQPPLDDSQQEAQINTELITDDNAQSQVQVGSVAATTDSQASEPVSGGDKIDNQESARTTKAPIFSVNTDQLKEELAELNFKDENKRYLQDFLANNLTLVLASFALVIFTFIIFNRAVGVIVALGLAGGIYVLAVKEKGKTSQLNDRIIQASQQGAKNLQEGQKSLQDQLASRHKQASNQVRSKHQTKSKQATKPWFIATIVASFLSMYGYIARGFQIFSTASLNDIITTTIESLNRLIDITSAGNHYFQSTRVADLLATAKLGRTALQVF</sequence>
<gene>
    <name evidence="3" type="ORF">AWM75_03345</name>
</gene>
<dbReference type="Proteomes" id="UP000062260">
    <property type="component" value="Chromosome"/>
</dbReference>
<feature type="region of interest" description="Disordered" evidence="1">
    <location>
        <begin position="54"/>
        <end position="81"/>
    </location>
</feature>
<keyword evidence="2" id="KW-0812">Transmembrane</keyword>
<dbReference type="OrthoDB" id="2322628at2"/>
<feature type="compositionally biased region" description="Polar residues" evidence="1">
    <location>
        <begin position="54"/>
        <end position="68"/>
    </location>
</feature>
<feature type="transmembrane region" description="Helical" evidence="2">
    <location>
        <begin position="117"/>
        <end position="137"/>
    </location>
</feature>
<name>A0A0X8FL57_9LACT</name>
<evidence type="ECO:0000256" key="1">
    <source>
        <dbReference type="SAM" id="MobiDB-lite"/>
    </source>
</evidence>
<dbReference type="STRING" id="128944.AWM75_03345"/>
<dbReference type="RefSeq" id="WP_067978202.1">
    <property type="nucleotide sequence ID" value="NZ_CP014163.1"/>
</dbReference>
<organism evidence="3 4">
    <name type="scientific">Aerococcus urinaehominis</name>
    <dbReference type="NCBI Taxonomy" id="128944"/>
    <lineage>
        <taxon>Bacteria</taxon>
        <taxon>Bacillati</taxon>
        <taxon>Bacillota</taxon>
        <taxon>Bacilli</taxon>
        <taxon>Lactobacillales</taxon>
        <taxon>Aerococcaceae</taxon>
        <taxon>Aerococcus</taxon>
    </lineage>
</organism>
<protein>
    <submittedName>
        <fullName evidence="3">Uncharacterized protein</fullName>
    </submittedName>
</protein>
<evidence type="ECO:0000313" key="4">
    <source>
        <dbReference type="Proteomes" id="UP000062260"/>
    </source>
</evidence>
<keyword evidence="2" id="KW-1133">Transmembrane helix</keyword>
<evidence type="ECO:0000256" key="2">
    <source>
        <dbReference type="SAM" id="Phobius"/>
    </source>
</evidence>